<evidence type="ECO:0000313" key="3">
    <source>
        <dbReference type="Proteomes" id="UP001262032"/>
    </source>
</evidence>
<dbReference type="EMBL" id="JAVDWN010000015">
    <property type="protein sequence ID" value="MDR7165425.1"/>
    <property type="molecule type" value="Genomic_DNA"/>
</dbReference>
<evidence type="ECO:0000313" key="2">
    <source>
        <dbReference type="EMBL" id="MDR7165425.1"/>
    </source>
</evidence>
<protein>
    <submittedName>
        <fullName evidence="2">Uncharacterized protein</fullName>
    </submittedName>
</protein>
<sequence length="53" mass="6170">MSHEYRHPDEIGGATFLVLLLLFVGYCWFLYDIVGNFKPCDDRQYPTALICID</sequence>
<evidence type="ECO:0000256" key="1">
    <source>
        <dbReference type="SAM" id="Phobius"/>
    </source>
</evidence>
<dbReference type="Proteomes" id="UP001262032">
    <property type="component" value="Unassembled WGS sequence"/>
</dbReference>
<dbReference type="AlphaFoldDB" id="A0AAW8NFC1"/>
<name>A0AAW8NFC1_PSEOX</name>
<keyword evidence="1" id="KW-0812">Transmembrane</keyword>
<proteinExistence type="predicted"/>
<feature type="transmembrane region" description="Helical" evidence="1">
    <location>
        <begin position="12"/>
        <end position="31"/>
    </location>
</feature>
<organism evidence="2 3">
    <name type="scientific">Pseudarthrobacter oxydans</name>
    <name type="common">Arthrobacter oxydans</name>
    <dbReference type="NCBI Taxonomy" id="1671"/>
    <lineage>
        <taxon>Bacteria</taxon>
        <taxon>Bacillati</taxon>
        <taxon>Actinomycetota</taxon>
        <taxon>Actinomycetes</taxon>
        <taxon>Micrococcales</taxon>
        <taxon>Micrococcaceae</taxon>
        <taxon>Pseudarthrobacter</taxon>
    </lineage>
</organism>
<keyword evidence="1" id="KW-0472">Membrane</keyword>
<reference evidence="2" key="1">
    <citation type="submission" date="2023-07" db="EMBL/GenBank/DDBJ databases">
        <title>Sorghum-associated microbial communities from plants grown in Nebraska, USA.</title>
        <authorList>
            <person name="Schachtman D."/>
        </authorList>
    </citation>
    <scope>NUCLEOTIDE SEQUENCE</scope>
    <source>
        <strain evidence="2">BE261</strain>
    </source>
</reference>
<comment type="caution">
    <text evidence="2">The sequence shown here is derived from an EMBL/GenBank/DDBJ whole genome shotgun (WGS) entry which is preliminary data.</text>
</comment>
<accession>A0AAW8NFC1</accession>
<gene>
    <name evidence="2" type="ORF">J2X12_003474</name>
</gene>
<keyword evidence="1" id="KW-1133">Transmembrane helix</keyword>